<dbReference type="AlphaFoldDB" id="A0A9D2M1N6"/>
<dbReference type="InterPro" id="IPR050721">
    <property type="entry name" value="Trk_Ktr_HKT_K-transport"/>
</dbReference>
<reference evidence="2" key="2">
    <citation type="submission" date="2021-04" db="EMBL/GenBank/DDBJ databases">
        <authorList>
            <person name="Gilroy R."/>
        </authorList>
    </citation>
    <scope>NUCLEOTIDE SEQUENCE</scope>
    <source>
        <strain evidence="2">ChiBcolR8-3208</strain>
    </source>
</reference>
<evidence type="ECO:0000259" key="1">
    <source>
        <dbReference type="PROSITE" id="PS51201"/>
    </source>
</evidence>
<protein>
    <submittedName>
        <fullName evidence="2">TrkA family potassium uptake protein</fullName>
    </submittedName>
</protein>
<organism evidence="2 3">
    <name type="scientific">Candidatus Acutalibacter ornithocaccae</name>
    <dbReference type="NCBI Taxonomy" id="2838416"/>
    <lineage>
        <taxon>Bacteria</taxon>
        <taxon>Bacillati</taxon>
        <taxon>Bacillota</taxon>
        <taxon>Clostridia</taxon>
        <taxon>Eubacteriales</taxon>
        <taxon>Acutalibacteraceae</taxon>
        <taxon>Acutalibacter</taxon>
    </lineage>
</organism>
<name>A0A9D2M1N6_9FIRM</name>
<dbReference type="PROSITE" id="PS51201">
    <property type="entry name" value="RCK_N"/>
    <property type="match status" value="1"/>
</dbReference>
<dbReference type="Proteomes" id="UP000824214">
    <property type="component" value="Unassembled WGS sequence"/>
</dbReference>
<dbReference type="SUPFAM" id="SSF51735">
    <property type="entry name" value="NAD(P)-binding Rossmann-fold domains"/>
    <property type="match status" value="1"/>
</dbReference>
<proteinExistence type="predicted"/>
<dbReference type="Pfam" id="PF02254">
    <property type="entry name" value="TrkA_N"/>
    <property type="match status" value="1"/>
</dbReference>
<reference evidence="2" key="1">
    <citation type="journal article" date="2021" name="PeerJ">
        <title>Extensive microbial diversity within the chicken gut microbiome revealed by metagenomics and culture.</title>
        <authorList>
            <person name="Gilroy R."/>
            <person name="Ravi A."/>
            <person name="Getino M."/>
            <person name="Pursley I."/>
            <person name="Horton D.L."/>
            <person name="Alikhan N.F."/>
            <person name="Baker D."/>
            <person name="Gharbi K."/>
            <person name="Hall N."/>
            <person name="Watson M."/>
            <person name="Adriaenssens E.M."/>
            <person name="Foster-Nyarko E."/>
            <person name="Jarju S."/>
            <person name="Secka A."/>
            <person name="Antonio M."/>
            <person name="Oren A."/>
            <person name="Chaudhuri R.R."/>
            <person name="La Ragione R."/>
            <person name="Hildebrand F."/>
            <person name="Pallen M.J."/>
        </authorList>
    </citation>
    <scope>NUCLEOTIDE SEQUENCE</scope>
    <source>
        <strain evidence="2">ChiBcolR8-3208</strain>
    </source>
</reference>
<dbReference type="GO" id="GO:0006813">
    <property type="term" value="P:potassium ion transport"/>
    <property type="evidence" value="ECO:0007669"/>
    <property type="project" value="InterPro"/>
</dbReference>
<dbReference type="InterPro" id="IPR036291">
    <property type="entry name" value="NAD(P)-bd_dom_sf"/>
</dbReference>
<evidence type="ECO:0000313" key="3">
    <source>
        <dbReference type="Proteomes" id="UP000824214"/>
    </source>
</evidence>
<evidence type="ECO:0000313" key="2">
    <source>
        <dbReference type="EMBL" id="HJB38723.1"/>
    </source>
</evidence>
<accession>A0A9D2M1N6</accession>
<dbReference type="Gene3D" id="3.40.50.720">
    <property type="entry name" value="NAD(P)-binding Rossmann-like Domain"/>
    <property type="match status" value="1"/>
</dbReference>
<comment type="caution">
    <text evidence="2">The sequence shown here is derived from an EMBL/GenBank/DDBJ whole genome shotgun (WGS) entry which is preliminary data.</text>
</comment>
<gene>
    <name evidence="2" type="ORF">H9942_11765</name>
</gene>
<sequence length="207" mass="22109">MNIMIVGGGLLGRKTAETLDEAGHDVVLIDASPENLAQLSPDFSGVTAVGFPMDIKSLRSAGIEGCDAVAVTTPDDNLNITVGQIAKNFFGIPKVIARISDPYRENIFERFGLQTVCPTNMAGDKLVTALTSPWQSRQVSFGSTTISLEVVPVERRYVGHTTASVELRSGDGLFGVIKDEGQFLLKGKDGEIPLESGDSLVISRKID</sequence>
<feature type="domain" description="RCK N-terminal" evidence="1">
    <location>
        <begin position="1"/>
        <end position="127"/>
    </location>
</feature>
<dbReference type="PANTHER" id="PTHR43833">
    <property type="entry name" value="POTASSIUM CHANNEL PROTEIN 2-RELATED-RELATED"/>
    <property type="match status" value="1"/>
</dbReference>
<dbReference type="EMBL" id="DWXZ01000252">
    <property type="protein sequence ID" value="HJB38723.1"/>
    <property type="molecule type" value="Genomic_DNA"/>
</dbReference>
<dbReference type="InterPro" id="IPR003148">
    <property type="entry name" value="RCK_N"/>
</dbReference>